<evidence type="ECO:0000313" key="2">
    <source>
        <dbReference type="Proteomes" id="UP001143474"/>
    </source>
</evidence>
<name>A0A9W6HUU6_9ACTN</name>
<gene>
    <name evidence="1" type="ORF">GCM10017600_01560</name>
</gene>
<proteinExistence type="predicted"/>
<keyword evidence="2" id="KW-1185">Reference proteome</keyword>
<dbReference type="Proteomes" id="UP001143474">
    <property type="component" value="Unassembled WGS sequence"/>
</dbReference>
<organism evidence="1 2">
    <name type="scientific">Streptosporangium carneum</name>
    <dbReference type="NCBI Taxonomy" id="47481"/>
    <lineage>
        <taxon>Bacteria</taxon>
        <taxon>Bacillati</taxon>
        <taxon>Actinomycetota</taxon>
        <taxon>Actinomycetes</taxon>
        <taxon>Streptosporangiales</taxon>
        <taxon>Streptosporangiaceae</taxon>
        <taxon>Streptosporangium</taxon>
    </lineage>
</organism>
<protein>
    <submittedName>
        <fullName evidence="1">Uncharacterized protein</fullName>
    </submittedName>
</protein>
<dbReference type="EMBL" id="BSEV01000001">
    <property type="protein sequence ID" value="GLK06751.1"/>
    <property type="molecule type" value="Genomic_DNA"/>
</dbReference>
<dbReference type="AlphaFoldDB" id="A0A9W6HUU6"/>
<reference evidence="1" key="2">
    <citation type="submission" date="2023-01" db="EMBL/GenBank/DDBJ databases">
        <authorList>
            <person name="Sun Q."/>
            <person name="Evtushenko L."/>
        </authorList>
    </citation>
    <scope>NUCLEOTIDE SEQUENCE</scope>
    <source>
        <strain evidence="1">VKM Ac-2007</strain>
    </source>
</reference>
<accession>A0A9W6HUU6</accession>
<reference evidence="1" key="1">
    <citation type="journal article" date="2014" name="Int. J. Syst. Evol. Microbiol.">
        <title>Complete genome sequence of Corynebacterium casei LMG S-19264T (=DSM 44701T), isolated from a smear-ripened cheese.</title>
        <authorList>
            <consortium name="US DOE Joint Genome Institute (JGI-PGF)"/>
            <person name="Walter F."/>
            <person name="Albersmeier A."/>
            <person name="Kalinowski J."/>
            <person name="Ruckert C."/>
        </authorList>
    </citation>
    <scope>NUCLEOTIDE SEQUENCE</scope>
    <source>
        <strain evidence="1">VKM Ac-2007</strain>
    </source>
</reference>
<evidence type="ECO:0000313" key="1">
    <source>
        <dbReference type="EMBL" id="GLK06751.1"/>
    </source>
</evidence>
<sequence>MATVAREADISPRSVRRVLVDLVTASRLIVHRGIGPRGTNRSFLALRKPAPNEIEPVYESVETVDNSFDSGAGCHP</sequence>
<comment type="caution">
    <text evidence="1">The sequence shown here is derived from an EMBL/GenBank/DDBJ whole genome shotgun (WGS) entry which is preliminary data.</text>
</comment>